<dbReference type="EMBL" id="JAAVJL010000001">
    <property type="protein sequence ID" value="NMF57323.1"/>
    <property type="molecule type" value="Genomic_DNA"/>
</dbReference>
<dbReference type="RefSeq" id="WP_169362374.1">
    <property type="nucleotide sequence ID" value="NZ_JAAVJL010000001.1"/>
</dbReference>
<keyword evidence="4" id="KW-1185">Reference proteome</keyword>
<dbReference type="Pfam" id="PF13181">
    <property type="entry name" value="TPR_8"/>
    <property type="match status" value="1"/>
</dbReference>
<evidence type="ECO:0000313" key="4">
    <source>
        <dbReference type="Proteomes" id="UP000738376"/>
    </source>
</evidence>
<organism evidence="3 4">
    <name type="scientific">Pseudanabaena yagii GIHE-NHR1</name>
    <dbReference type="NCBI Taxonomy" id="2722753"/>
    <lineage>
        <taxon>Bacteria</taxon>
        <taxon>Bacillati</taxon>
        <taxon>Cyanobacteriota</taxon>
        <taxon>Cyanophyceae</taxon>
        <taxon>Pseudanabaenales</taxon>
        <taxon>Pseudanabaenaceae</taxon>
        <taxon>Pseudanabaena</taxon>
        <taxon>Pseudanabaena yagii</taxon>
    </lineage>
</organism>
<dbReference type="SUPFAM" id="SSF48452">
    <property type="entry name" value="TPR-like"/>
    <property type="match status" value="2"/>
</dbReference>
<dbReference type="PANTHER" id="PTHR45641">
    <property type="entry name" value="TETRATRICOPEPTIDE REPEAT PROTEIN (AFU_ORTHOLOGUE AFUA_6G03870)"/>
    <property type="match status" value="1"/>
</dbReference>
<reference evidence="3 4" key="1">
    <citation type="submission" date="2020-03" db="EMBL/GenBank/DDBJ databases">
        <title>Draft Genome Sequence of 2-Methylisoborneol Producing Pseudanabaena yagii Strain GIHE-NHR1 Isolated from North Han River in South Korea.</title>
        <authorList>
            <person name="Jeong J."/>
        </authorList>
    </citation>
    <scope>NUCLEOTIDE SEQUENCE [LARGE SCALE GENOMIC DNA]</scope>
    <source>
        <strain evidence="3 4">GIHE-NHR1</strain>
    </source>
</reference>
<dbReference type="InterPro" id="IPR019734">
    <property type="entry name" value="TPR_rpt"/>
</dbReference>
<dbReference type="Gene3D" id="1.25.40.10">
    <property type="entry name" value="Tetratricopeptide repeat domain"/>
    <property type="match status" value="3"/>
</dbReference>
<sequence length="593" mass="66773">MASLAKTPEIESNIKMGGIPTVCHLQRLKTITEPTKQVSVFALQLRRYQKANQDRLVLQLVNGMDKKQFPEMQVEALIQVVYHYIAVNEPEKAVSVLNQASQLLQNDLSSISNNEQSRWQTLVFYREKYDLWGNLGMLFIELKQPELAEKALLQGLNIKQQKLNESPRDKVEYMVKIARGLFALGKQEQAIAMLDKSLEVTQSLKKSNSGRDRQDWLNLLNNLSWEYRAFGKVSKAEQLFAQILDYANSFGNPLSKVWWLSIIAERTYLPPSVLDFGDERQAKLKQIFGKILQTAISHPTIEMSRFITYALASEWLQFSGVDSAMQIVNTIADPVERFKGLSPILANIRSENASKDIDLLAPLLHEAESLARTIPSTADRDQAWNVIAKTYAKLGQSQTALQMIEQIQSVEQKQQTLIDVADNLARNDNPDLALSLIKNLPNNLMQQVVYDSIQAYLKNGKLEAAQSLQGRLSPTYRNFVLADLAKGFAKAGHTTKALKLLQQVTETRWQLESFILIVKQFLDVGDLEQALVFAQQMPQSSEPDISSKASLLEEIAIAYAESGQYEKSLQISQSLQDRSISQLVTCAKGHTGK</sequence>
<dbReference type="Proteomes" id="UP000738376">
    <property type="component" value="Unassembled WGS sequence"/>
</dbReference>
<dbReference type="PANTHER" id="PTHR45641:SF19">
    <property type="entry name" value="NEPHROCYSTIN-3"/>
    <property type="match status" value="1"/>
</dbReference>
<evidence type="ECO:0000313" key="3">
    <source>
        <dbReference type="EMBL" id="NMF57323.1"/>
    </source>
</evidence>
<evidence type="ECO:0000256" key="2">
    <source>
        <dbReference type="ARBA" id="ARBA00022803"/>
    </source>
</evidence>
<accession>A0ABX1LMG0</accession>
<dbReference type="SMART" id="SM00028">
    <property type="entry name" value="TPR"/>
    <property type="match status" value="5"/>
</dbReference>
<name>A0ABX1LMG0_9CYAN</name>
<gene>
    <name evidence="3" type="ORF">HC246_04630</name>
</gene>
<comment type="caution">
    <text evidence="3">The sequence shown here is derived from an EMBL/GenBank/DDBJ whole genome shotgun (WGS) entry which is preliminary data.</text>
</comment>
<evidence type="ECO:0000256" key="1">
    <source>
        <dbReference type="ARBA" id="ARBA00022737"/>
    </source>
</evidence>
<dbReference type="InterPro" id="IPR011990">
    <property type="entry name" value="TPR-like_helical_dom_sf"/>
</dbReference>
<proteinExistence type="predicted"/>
<keyword evidence="1" id="KW-0677">Repeat</keyword>
<protein>
    <submittedName>
        <fullName evidence="3">Tetratricopeptide repeat protein</fullName>
    </submittedName>
</protein>
<keyword evidence="2" id="KW-0802">TPR repeat</keyword>